<comment type="caution">
    <text evidence="14">The sequence shown here is derived from an EMBL/GenBank/DDBJ whole genome shotgun (WGS) entry which is preliminary data.</text>
</comment>
<protein>
    <recommendedName>
        <fullName evidence="5">Enterobactin synthase component D</fullName>
    </recommendedName>
    <alternativeName>
        <fullName evidence="8">4'-phosphopantetheinyl transferase EntD</fullName>
    </alternativeName>
    <alternativeName>
        <fullName evidence="9">Enterochelin synthase D</fullName>
    </alternativeName>
</protein>
<dbReference type="Proteomes" id="UP001556098">
    <property type="component" value="Unassembled WGS sequence"/>
</dbReference>
<dbReference type="InterPro" id="IPR041354">
    <property type="entry name" value="4PPT_N"/>
</dbReference>
<dbReference type="PRINTS" id="PR01399">
    <property type="entry name" value="ENTSNTHTASED"/>
</dbReference>
<evidence type="ECO:0000313" key="14">
    <source>
        <dbReference type="EMBL" id="MEW9918954.1"/>
    </source>
</evidence>
<dbReference type="SUPFAM" id="SSF56214">
    <property type="entry name" value="4'-phosphopantetheinyl transferase"/>
    <property type="match status" value="1"/>
</dbReference>
<dbReference type="EMBL" id="JBFNXX010000003">
    <property type="protein sequence ID" value="MEW9918954.1"/>
    <property type="molecule type" value="Genomic_DNA"/>
</dbReference>
<evidence type="ECO:0000256" key="8">
    <source>
        <dbReference type="ARBA" id="ARBA00029894"/>
    </source>
</evidence>
<reference evidence="14 15" key="1">
    <citation type="submission" date="2024-07" db="EMBL/GenBank/DDBJ databases">
        <title>Marimonas sp.nov., isolated from tidal-flat sediment.</title>
        <authorList>
            <person name="Jayan J.N."/>
            <person name="Lee S.S."/>
        </authorList>
    </citation>
    <scope>NUCLEOTIDE SEQUENCE [LARGE SCALE GENOMIC DNA]</scope>
    <source>
        <strain evidence="14 15">MJW-29</strain>
    </source>
</reference>
<accession>A0ABV3RKR7</accession>
<dbReference type="Pfam" id="PF17837">
    <property type="entry name" value="4PPT_N"/>
    <property type="match status" value="1"/>
</dbReference>
<name>A0ABV3RKR7_9RHOB</name>
<dbReference type="PANTHER" id="PTHR38096:SF1">
    <property type="entry name" value="ENTEROBACTIN SYNTHASE COMPONENT D"/>
    <property type="match status" value="1"/>
</dbReference>
<sequence>MMKPGRPDRLEQAEAVIASLFDERVAVAVTDPLAPQPPAMGSEAEHLSRAVAKRQREFAAGRAAARRAMAVLGLPPVSLPSGEDRVPLWPAGVQGSISHTLALCAAAVTTEPLHLGLDIEGDSDLNPGLLQTICTPQEIARIAGPEQGRLAKLTFSAKEAAFKAQYPVTGLTFGFDHMEIAFDHPTKRFTATFLKPAGRFSVGHQLKGRFDAVEGHLVTAVMAGQSGSEGA</sequence>
<keyword evidence="6 14" id="KW-0808">Transferase</keyword>
<evidence type="ECO:0000259" key="12">
    <source>
        <dbReference type="Pfam" id="PF01648"/>
    </source>
</evidence>
<evidence type="ECO:0000256" key="2">
    <source>
        <dbReference type="ARBA" id="ARBA00004993"/>
    </source>
</evidence>
<comment type="catalytic activity">
    <reaction evidence="11">
        <text>apo-[peptidyl-carrier protein] + CoA = holo-[peptidyl-carrier protein] + adenosine 3',5'-bisphosphate + H(+)</text>
        <dbReference type="Rhea" id="RHEA:46228"/>
        <dbReference type="Rhea" id="RHEA-COMP:11479"/>
        <dbReference type="Rhea" id="RHEA-COMP:11480"/>
        <dbReference type="ChEBI" id="CHEBI:15378"/>
        <dbReference type="ChEBI" id="CHEBI:29999"/>
        <dbReference type="ChEBI" id="CHEBI:57287"/>
        <dbReference type="ChEBI" id="CHEBI:58343"/>
        <dbReference type="ChEBI" id="CHEBI:64479"/>
    </reaction>
</comment>
<evidence type="ECO:0000313" key="15">
    <source>
        <dbReference type="Proteomes" id="UP001556098"/>
    </source>
</evidence>
<dbReference type="InterPro" id="IPR003542">
    <property type="entry name" value="Enbac_synth_compD-like"/>
</dbReference>
<dbReference type="Gene3D" id="3.90.470.20">
    <property type="entry name" value="4'-phosphopantetheinyl transferase domain"/>
    <property type="match status" value="1"/>
</dbReference>
<keyword evidence="15" id="KW-1185">Reference proteome</keyword>
<feature type="domain" description="4'-phosphopantetheinyl transferase" evidence="12">
    <location>
        <begin position="115"/>
        <end position="207"/>
    </location>
</feature>
<dbReference type="GO" id="GO:0016740">
    <property type="term" value="F:transferase activity"/>
    <property type="evidence" value="ECO:0007669"/>
    <property type="project" value="UniProtKB-KW"/>
</dbReference>
<evidence type="ECO:0000256" key="3">
    <source>
        <dbReference type="ARBA" id="ARBA00008342"/>
    </source>
</evidence>
<feature type="domain" description="4'-phosphopantetheinyl transferase N-terminal" evidence="13">
    <location>
        <begin position="43"/>
        <end position="108"/>
    </location>
</feature>
<evidence type="ECO:0000256" key="10">
    <source>
        <dbReference type="ARBA" id="ARBA00049176"/>
    </source>
</evidence>
<evidence type="ECO:0000256" key="6">
    <source>
        <dbReference type="ARBA" id="ARBA00022679"/>
    </source>
</evidence>
<evidence type="ECO:0000256" key="4">
    <source>
        <dbReference type="ARBA" id="ARBA00011503"/>
    </source>
</evidence>
<dbReference type="InterPro" id="IPR037143">
    <property type="entry name" value="4-PPantetheinyl_Trfase_dom_sf"/>
</dbReference>
<comment type="pathway">
    <text evidence="2">Siderophore biosynthesis; enterobactin biosynthesis.</text>
</comment>
<comment type="subunit">
    <text evidence="4">EntB, EntD, EntE, and EntF form a multienzyme complex called enterobactin synthase.</text>
</comment>
<organism evidence="14 15">
    <name type="scientific">Sulfitobacter sediminis</name>
    <dbReference type="NCBI Taxonomy" id="3234186"/>
    <lineage>
        <taxon>Bacteria</taxon>
        <taxon>Pseudomonadati</taxon>
        <taxon>Pseudomonadota</taxon>
        <taxon>Alphaproteobacteria</taxon>
        <taxon>Rhodobacterales</taxon>
        <taxon>Roseobacteraceae</taxon>
        <taxon>Sulfitobacter</taxon>
    </lineage>
</organism>
<proteinExistence type="inferred from homology"/>
<keyword evidence="7" id="KW-0259">Enterobactin biosynthesis</keyword>
<comment type="function">
    <text evidence="1">Involved in the biosynthesis of the siderophore enterobactin (enterochelin), which is a macrocyclic trimeric lactone of N-(2,3-dihydroxybenzoyl)-serine. The serine trilactone serves as a scaffolding for the three catechol functionalities that provide hexadentate coordination for the tightly ligated iron(2+) atoms. Plays an essential role in the assembly of the enterobactin by catalyzing the transfer of the 4'-phosphopantetheine (Ppant) moiety from coenzyme A to the apo-domains of both EntB (ArCP domain) and EntF (PCP domain) to yield their holo-forms which make them competent for the activation of 2,3-dihydroxybenzoate (DHB) and L-serine, respectively.</text>
</comment>
<dbReference type="RefSeq" id="WP_367876656.1">
    <property type="nucleotide sequence ID" value="NZ_JBFNXX010000003.1"/>
</dbReference>
<comment type="catalytic activity">
    <reaction evidence="10">
        <text>apo-[aryl-carrier protein] + CoA = holo-[aryl-carrier protein] + adenosine 3',5'-bisphosphate + H(+)</text>
        <dbReference type="Rhea" id="RHEA:48404"/>
        <dbReference type="Rhea" id="RHEA-COMP:15903"/>
        <dbReference type="Rhea" id="RHEA-COMP:17557"/>
        <dbReference type="ChEBI" id="CHEBI:15378"/>
        <dbReference type="ChEBI" id="CHEBI:29999"/>
        <dbReference type="ChEBI" id="CHEBI:57287"/>
        <dbReference type="ChEBI" id="CHEBI:58343"/>
        <dbReference type="ChEBI" id="CHEBI:64479"/>
    </reaction>
</comment>
<evidence type="ECO:0000256" key="5">
    <source>
        <dbReference type="ARBA" id="ARBA00019087"/>
    </source>
</evidence>
<dbReference type="PANTHER" id="PTHR38096">
    <property type="entry name" value="ENTEROBACTIN SYNTHASE COMPONENT D"/>
    <property type="match status" value="1"/>
</dbReference>
<evidence type="ECO:0000256" key="1">
    <source>
        <dbReference type="ARBA" id="ARBA00003937"/>
    </source>
</evidence>
<evidence type="ECO:0000256" key="7">
    <source>
        <dbReference type="ARBA" id="ARBA00023191"/>
    </source>
</evidence>
<dbReference type="Pfam" id="PF01648">
    <property type="entry name" value="ACPS"/>
    <property type="match status" value="1"/>
</dbReference>
<comment type="similarity">
    <text evidence="3">Belongs to the P-Pant transferase superfamily. EntD family.</text>
</comment>
<dbReference type="InterPro" id="IPR008278">
    <property type="entry name" value="4-PPantetheinyl_Trfase_dom"/>
</dbReference>
<evidence type="ECO:0000256" key="9">
    <source>
        <dbReference type="ARBA" id="ARBA00031996"/>
    </source>
</evidence>
<gene>
    <name evidence="14" type="ORF">AB2B41_05035</name>
</gene>
<evidence type="ECO:0000259" key="13">
    <source>
        <dbReference type="Pfam" id="PF17837"/>
    </source>
</evidence>
<evidence type="ECO:0000256" key="11">
    <source>
        <dbReference type="ARBA" id="ARBA00049191"/>
    </source>
</evidence>